<dbReference type="InterPro" id="IPR036533">
    <property type="entry name" value="BAG_dom_sf"/>
</dbReference>
<dbReference type="SMART" id="SM00264">
    <property type="entry name" value="BAG"/>
    <property type="match status" value="1"/>
</dbReference>
<reference evidence="3" key="2">
    <citation type="submission" date="2021-01" db="EMBL/GenBank/DDBJ databases">
        <authorList>
            <person name="Schikora-Tamarit M.A."/>
        </authorList>
    </citation>
    <scope>NUCLEOTIDE SEQUENCE</scope>
    <source>
        <strain evidence="3">CBS6075</strain>
    </source>
</reference>
<organism evidence="3 4">
    <name type="scientific">Ogataea philodendri</name>
    <dbReference type="NCBI Taxonomy" id="1378263"/>
    <lineage>
        <taxon>Eukaryota</taxon>
        <taxon>Fungi</taxon>
        <taxon>Dikarya</taxon>
        <taxon>Ascomycota</taxon>
        <taxon>Saccharomycotina</taxon>
        <taxon>Pichiomycetes</taxon>
        <taxon>Pichiales</taxon>
        <taxon>Pichiaceae</taxon>
        <taxon>Ogataea</taxon>
    </lineage>
</organism>
<comment type="caution">
    <text evidence="3">The sequence shown here is derived from an EMBL/GenBank/DDBJ whole genome shotgun (WGS) entry which is preliminary data.</text>
</comment>
<accession>A0A9P8P845</accession>
<feature type="region of interest" description="Disordered" evidence="1">
    <location>
        <begin position="59"/>
        <end position="80"/>
    </location>
</feature>
<name>A0A9P8P845_9ASCO</name>
<dbReference type="OrthoDB" id="3996254at2759"/>
<proteinExistence type="predicted"/>
<dbReference type="GO" id="GO:0051087">
    <property type="term" value="F:protein-folding chaperone binding"/>
    <property type="evidence" value="ECO:0007669"/>
    <property type="project" value="InterPro"/>
</dbReference>
<dbReference type="AlphaFoldDB" id="A0A9P8P845"/>
<dbReference type="InterPro" id="IPR003103">
    <property type="entry name" value="BAG_domain"/>
</dbReference>
<evidence type="ECO:0000259" key="2">
    <source>
        <dbReference type="PROSITE" id="PS51035"/>
    </source>
</evidence>
<dbReference type="Pfam" id="PF02179">
    <property type="entry name" value="BAG"/>
    <property type="match status" value="1"/>
</dbReference>
<dbReference type="SUPFAM" id="SSF63491">
    <property type="entry name" value="BAG domain"/>
    <property type="match status" value="1"/>
</dbReference>
<dbReference type="EMBL" id="JAEUBE010000199">
    <property type="protein sequence ID" value="KAH3666851.1"/>
    <property type="molecule type" value="Genomic_DNA"/>
</dbReference>
<evidence type="ECO:0000256" key="1">
    <source>
        <dbReference type="SAM" id="MobiDB-lite"/>
    </source>
</evidence>
<feature type="compositionally biased region" description="Basic residues" evidence="1">
    <location>
        <begin position="61"/>
        <end position="74"/>
    </location>
</feature>
<gene>
    <name evidence="3" type="ORF">OGAPHI_003300</name>
</gene>
<protein>
    <recommendedName>
        <fullName evidence="2">BAG domain-containing protein</fullName>
    </recommendedName>
</protein>
<feature type="domain" description="BAG" evidence="2">
    <location>
        <begin position="143"/>
        <end position="196"/>
    </location>
</feature>
<evidence type="ECO:0000313" key="4">
    <source>
        <dbReference type="Proteomes" id="UP000769157"/>
    </source>
</evidence>
<sequence length="207" mass="23714">MNHLQQYITPLIEHPVIQDVLNNPNVKNALQTVRTNENLFVYGVLGLTGALVLKQALSPTKTKKTKKSGKKTKKQQPVVVNPQEVSKTQIEQILADFNTNYVPAIDEYLEQLKVLLAAPEPSKKKGKKKTAKKQAPPQVSYKEKLEYQYLYFNENLLKLLMKLDSVEIHENQDLRLQRKQAIKAIQGYLKQLDSFKPDIDKLTKKGY</sequence>
<dbReference type="PROSITE" id="PS51035">
    <property type="entry name" value="BAG"/>
    <property type="match status" value="1"/>
</dbReference>
<dbReference type="Gene3D" id="1.20.58.120">
    <property type="entry name" value="BAG domain"/>
    <property type="match status" value="1"/>
</dbReference>
<dbReference type="Proteomes" id="UP000769157">
    <property type="component" value="Unassembled WGS sequence"/>
</dbReference>
<evidence type="ECO:0000313" key="3">
    <source>
        <dbReference type="EMBL" id="KAH3666851.1"/>
    </source>
</evidence>
<reference evidence="3" key="1">
    <citation type="journal article" date="2021" name="Open Biol.">
        <title>Shared evolutionary footprints suggest mitochondrial oxidative damage underlies multiple complex I losses in fungi.</title>
        <authorList>
            <person name="Schikora-Tamarit M.A."/>
            <person name="Marcet-Houben M."/>
            <person name="Nosek J."/>
            <person name="Gabaldon T."/>
        </authorList>
    </citation>
    <scope>NUCLEOTIDE SEQUENCE</scope>
    <source>
        <strain evidence="3">CBS6075</strain>
    </source>
</reference>
<dbReference type="GeneID" id="70235267"/>
<keyword evidence="4" id="KW-1185">Reference proteome</keyword>
<dbReference type="RefSeq" id="XP_046061807.1">
    <property type="nucleotide sequence ID" value="XM_046204265.1"/>
</dbReference>